<proteinExistence type="inferred from homology"/>
<dbReference type="NCBIfam" id="NF003549">
    <property type="entry name" value="PRK05205.1-5"/>
    <property type="match status" value="1"/>
</dbReference>
<protein>
    <submittedName>
        <fullName evidence="5">Bifunctional protein PyrR</fullName>
    </submittedName>
</protein>
<evidence type="ECO:0000313" key="6">
    <source>
        <dbReference type="Proteomes" id="UP001174909"/>
    </source>
</evidence>
<name>A0AA35TTP7_GEOBA</name>
<evidence type="ECO:0000256" key="3">
    <source>
        <dbReference type="ARBA" id="ARBA00023163"/>
    </source>
</evidence>
<dbReference type="PANTHER" id="PTHR11608">
    <property type="entry name" value="BIFUNCTIONAL PROTEIN PYRR"/>
    <property type="match status" value="1"/>
</dbReference>
<reference evidence="5" key="1">
    <citation type="submission" date="2023-03" db="EMBL/GenBank/DDBJ databases">
        <authorList>
            <person name="Steffen K."/>
            <person name="Cardenas P."/>
        </authorList>
    </citation>
    <scope>NUCLEOTIDE SEQUENCE</scope>
</reference>
<dbReference type="PANTHER" id="PTHR11608:SF0">
    <property type="entry name" value="BIFUNCTIONAL PROTEIN PYRR"/>
    <property type="match status" value="1"/>
</dbReference>
<comment type="similarity">
    <text evidence="1">Belongs to the purine/pyrimidine phosphoribosyltransferase family. PyrR subfamily.</text>
</comment>
<accession>A0AA35TTP7</accession>
<keyword evidence="6" id="KW-1185">Reference proteome</keyword>
<dbReference type="AlphaFoldDB" id="A0AA35TTP7"/>
<sequence>MNAEEIRRALLRIAHEILEHNHKHIDDLVLVGVKSRGDILAHRIAENLERIENIEVDVGAIDVTLYRDDINLHETQIQVNSTELPFDITGKWVILVDEVLYTGRTVRAAMDALMDFGRPAAIQLATLIDRGHRELPIASDYVGKNVPTSRKEFVRVQLAEESGVDSAVIYERDEE</sequence>
<keyword evidence="3" id="KW-0804">Transcription</keyword>
<dbReference type="SUPFAM" id="SSF53271">
    <property type="entry name" value="PRTase-like"/>
    <property type="match status" value="1"/>
</dbReference>
<feature type="domain" description="Phosphoribosyltransferase" evidence="4">
    <location>
        <begin position="8"/>
        <end position="155"/>
    </location>
</feature>
<keyword evidence="2" id="KW-0805">Transcription regulation</keyword>
<comment type="caution">
    <text evidence="5">The sequence shown here is derived from an EMBL/GenBank/DDBJ whole genome shotgun (WGS) entry which is preliminary data.</text>
</comment>
<evidence type="ECO:0000259" key="4">
    <source>
        <dbReference type="Pfam" id="PF00156"/>
    </source>
</evidence>
<dbReference type="InterPro" id="IPR029057">
    <property type="entry name" value="PRTase-like"/>
</dbReference>
<dbReference type="NCBIfam" id="NF003545">
    <property type="entry name" value="PRK05205.1-1"/>
    <property type="match status" value="1"/>
</dbReference>
<dbReference type="Pfam" id="PF00156">
    <property type="entry name" value="Pribosyltran"/>
    <property type="match status" value="1"/>
</dbReference>
<evidence type="ECO:0000256" key="1">
    <source>
        <dbReference type="ARBA" id="ARBA00005565"/>
    </source>
</evidence>
<dbReference type="FunFam" id="3.40.50.2020:FF:000020">
    <property type="entry name" value="Bifunctional protein PyrR"/>
    <property type="match status" value="1"/>
</dbReference>
<organism evidence="5 6">
    <name type="scientific">Geodia barretti</name>
    <name type="common">Barrett's horny sponge</name>
    <dbReference type="NCBI Taxonomy" id="519541"/>
    <lineage>
        <taxon>Eukaryota</taxon>
        <taxon>Metazoa</taxon>
        <taxon>Porifera</taxon>
        <taxon>Demospongiae</taxon>
        <taxon>Heteroscleromorpha</taxon>
        <taxon>Tetractinellida</taxon>
        <taxon>Astrophorina</taxon>
        <taxon>Geodiidae</taxon>
        <taxon>Geodia</taxon>
    </lineage>
</organism>
<gene>
    <name evidence="5" type="ORF">GBAR_LOCUS29520</name>
</gene>
<dbReference type="InterPro" id="IPR050137">
    <property type="entry name" value="PyrR_bifunctional"/>
</dbReference>
<dbReference type="CDD" id="cd06223">
    <property type="entry name" value="PRTases_typeI"/>
    <property type="match status" value="1"/>
</dbReference>
<evidence type="ECO:0000313" key="5">
    <source>
        <dbReference type="EMBL" id="CAI8054014.1"/>
    </source>
</evidence>
<dbReference type="InterPro" id="IPR000836">
    <property type="entry name" value="PRTase_dom"/>
</dbReference>
<dbReference type="EMBL" id="CASHTH010004135">
    <property type="protein sequence ID" value="CAI8054014.1"/>
    <property type="molecule type" value="Genomic_DNA"/>
</dbReference>
<evidence type="ECO:0000256" key="2">
    <source>
        <dbReference type="ARBA" id="ARBA00023015"/>
    </source>
</evidence>
<dbReference type="HAMAP" id="MF_01219">
    <property type="entry name" value="PyrR"/>
    <property type="match status" value="1"/>
</dbReference>
<dbReference type="Gene3D" id="3.40.50.2020">
    <property type="match status" value="1"/>
</dbReference>
<dbReference type="InterPro" id="IPR023050">
    <property type="entry name" value="PyrR"/>
</dbReference>
<dbReference type="Proteomes" id="UP001174909">
    <property type="component" value="Unassembled WGS sequence"/>
</dbReference>